<sequence length="279" mass="31804">MMKKNLLGVMQGRLLPKYKGRYQAHPLGYWQKEFQLASEIGLDCIEFILDYNDYLQNPLMSQEGIEEIEKEIKKTNVSVISICADYFMEAPLHSPDKAVVLQSQSVLRKLLENSIALGVKDIVIPCVDQSSIKSEEDKKRFVDNLGPLIEVSERSKINLSLETDLNPQFFTNLLSEFHSNRITVNYDIGNSASLGYDPKEELECYGNRISDIHIKDRILGGGSVILGSGNAQFDLFFRTLKDLDYKGPFIMQAFRDDEGVGIFKSQLQWIESKIQEYTK</sequence>
<comment type="caution">
    <text evidence="2">The sequence shown here is derived from an EMBL/GenBank/DDBJ whole genome shotgun (WGS) entry which is preliminary data.</text>
</comment>
<protein>
    <submittedName>
        <fullName evidence="2">TIM barrel protein</fullName>
    </submittedName>
</protein>
<dbReference type="PANTHER" id="PTHR12110:SF53">
    <property type="entry name" value="BLR5974 PROTEIN"/>
    <property type="match status" value="1"/>
</dbReference>
<dbReference type="RefSeq" id="WP_205279452.1">
    <property type="nucleotide sequence ID" value="NZ_JAFFPU010000033.1"/>
</dbReference>
<keyword evidence="3" id="KW-1185">Reference proteome</keyword>
<dbReference type="InterPro" id="IPR050312">
    <property type="entry name" value="IolE/XylAMocC-like"/>
</dbReference>
<evidence type="ECO:0000313" key="2">
    <source>
        <dbReference type="EMBL" id="MBM9577317.1"/>
    </source>
</evidence>
<dbReference type="Gene3D" id="3.20.20.150">
    <property type="entry name" value="Divalent-metal-dependent TIM barrel enzymes"/>
    <property type="match status" value="1"/>
</dbReference>
<organism evidence="2 3">
    <name type="scientific">Leptospira ainlahdjerensis</name>
    <dbReference type="NCBI Taxonomy" id="2810033"/>
    <lineage>
        <taxon>Bacteria</taxon>
        <taxon>Pseudomonadati</taxon>
        <taxon>Spirochaetota</taxon>
        <taxon>Spirochaetia</taxon>
        <taxon>Leptospirales</taxon>
        <taxon>Leptospiraceae</taxon>
        <taxon>Leptospira</taxon>
    </lineage>
</organism>
<evidence type="ECO:0000313" key="3">
    <source>
        <dbReference type="Proteomes" id="UP000724686"/>
    </source>
</evidence>
<dbReference type="EMBL" id="JAFFPU010000033">
    <property type="protein sequence ID" value="MBM9577317.1"/>
    <property type="molecule type" value="Genomic_DNA"/>
</dbReference>
<dbReference type="PANTHER" id="PTHR12110">
    <property type="entry name" value="HYDROXYPYRUVATE ISOMERASE"/>
    <property type="match status" value="1"/>
</dbReference>
<dbReference type="Proteomes" id="UP000724686">
    <property type="component" value="Unassembled WGS sequence"/>
</dbReference>
<feature type="domain" description="Xylose isomerase-like TIM barrel" evidence="1">
    <location>
        <begin position="34"/>
        <end position="272"/>
    </location>
</feature>
<dbReference type="InterPro" id="IPR013022">
    <property type="entry name" value="Xyl_isomerase-like_TIM-brl"/>
</dbReference>
<reference evidence="2 3" key="1">
    <citation type="submission" date="2021-02" db="EMBL/GenBank/DDBJ databases">
        <title>Leptospira ainlahdjerensis sp. nov., Leptospira ainazelensis sp. nov., Leptospira abararensis sp. nov. and Leptospira chreensis sp. nov., four new species isolated from water sources in Algeria.</title>
        <authorList>
            <person name="Amara Korba A."/>
            <person name="Kainiu M."/>
            <person name="Vincent A.T."/>
            <person name="Mariet J.-F."/>
            <person name="Veyrier F.J."/>
            <person name="Goarant C."/>
            <person name="Picardeau M."/>
        </authorList>
    </citation>
    <scope>NUCLEOTIDE SEQUENCE [LARGE SCALE GENOMIC DNA]</scope>
    <source>
        <strain evidence="2 3">201903070</strain>
    </source>
</reference>
<dbReference type="SUPFAM" id="SSF51658">
    <property type="entry name" value="Xylose isomerase-like"/>
    <property type="match status" value="1"/>
</dbReference>
<dbReference type="InterPro" id="IPR036237">
    <property type="entry name" value="Xyl_isomerase-like_sf"/>
</dbReference>
<dbReference type="Pfam" id="PF01261">
    <property type="entry name" value="AP_endonuc_2"/>
    <property type="match status" value="1"/>
</dbReference>
<name>A0ABS2UAA9_9LEPT</name>
<proteinExistence type="predicted"/>
<evidence type="ECO:0000259" key="1">
    <source>
        <dbReference type="Pfam" id="PF01261"/>
    </source>
</evidence>
<gene>
    <name evidence="2" type="ORF">JWG45_09150</name>
</gene>
<accession>A0ABS2UAA9</accession>